<dbReference type="Proteomes" id="UP000629098">
    <property type="component" value="Unassembled WGS sequence"/>
</dbReference>
<feature type="chain" id="PRO_5035151385" description="Spore coat protein U domain-containing protein" evidence="1">
    <location>
        <begin position="25"/>
        <end position="165"/>
    </location>
</feature>
<comment type="caution">
    <text evidence="2">The sequence shown here is derived from an EMBL/GenBank/DDBJ whole genome shotgun (WGS) entry which is preliminary data.</text>
</comment>
<name>A0A8J7CGZ7_9CYAN</name>
<keyword evidence="3" id="KW-1185">Reference proteome</keyword>
<evidence type="ECO:0000313" key="2">
    <source>
        <dbReference type="EMBL" id="MBD2777030.1"/>
    </source>
</evidence>
<dbReference type="EMBL" id="JACXAE010000104">
    <property type="protein sequence ID" value="MBD2777030.1"/>
    <property type="molecule type" value="Genomic_DNA"/>
</dbReference>
<sequence length="165" mass="16177">MIRRLLSCALVIASTAAIAPKAFAQSVDINFSGTVQGKCNFGTPTGGVLAADGGFGNGQGASKISSLVPGGSPGQVIVSCNEPANLMISAPIQTGGPSGGLSGAIVESPFGSTGTGFGSFSGPTGPLFLPSGATPLTVHMGVESASNSYLPPGNYAYKVTLTITP</sequence>
<evidence type="ECO:0000256" key="1">
    <source>
        <dbReference type="SAM" id="SignalP"/>
    </source>
</evidence>
<evidence type="ECO:0000313" key="3">
    <source>
        <dbReference type="Proteomes" id="UP000629098"/>
    </source>
</evidence>
<proteinExistence type="predicted"/>
<evidence type="ECO:0008006" key="4">
    <source>
        <dbReference type="Google" id="ProtNLM"/>
    </source>
</evidence>
<feature type="signal peptide" evidence="1">
    <location>
        <begin position="1"/>
        <end position="24"/>
    </location>
</feature>
<accession>A0A8J7CGZ7</accession>
<protein>
    <recommendedName>
        <fullName evidence="4">Spore coat protein U domain-containing protein</fullName>
    </recommendedName>
</protein>
<gene>
    <name evidence="2" type="ORF">ICL16_34525</name>
</gene>
<keyword evidence="1" id="KW-0732">Signal</keyword>
<dbReference type="AlphaFoldDB" id="A0A8J7CGZ7"/>
<dbReference type="RefSeq" id="WP_190836095.1">
    <property type="nucleotide sequence ID" value="NZ_CAWPPI010000104.1"/>
</dbReference>
<reference evidence="2" key="1">
    <citation type="submission" date="2020-09" db="EMBL/GenBank/DDBJ databases">
        <title>Iningainema tapete sp. nov. (Scytonemataceae, Cyanobacteria) from greenhouses in central Florida (USA) produces two types of nodularin with biosynthetic potential for microcystin-LR and anabaenopeptins.</title>
        <authorList>
            <person name="Berthold D.E."/>
            <person name="Lefler F.W."/>
            <person name="Huang I.-S."/>
            <person name="Abdulla H."/>
            <person name="Zimba P.V."/>
            <person name="Laughinghouse H.D. IV."/>
        </authorList>
    </citation>
    <scope>NUCLEOTIDE SEQUENCE</scope>
    <source>
        <strain evidence="2">BLCCT55</strain>
    </source>
</reference>
<organism evidence="2 3">
    <name type="scientific">Iningainema tapete BLCC-T55</name>
    <dbReference type="NCBI Taxonomy" id="2748662"/>
    <lineage>
        <taxon>Bacteria</taxon>
        <taxon>Bacillati</taxon>
        <taxon>Cyanobacteriota</taxon>
        <taxon>Cyanophyceae</taxon>
        <taxon>Nostocales</taxon>
        <taxon>Scytonemataceae</taxon>
        <taxon>Iningainema tapete</taxon>
    </lineage>
</organism>